<sequence length="492" mass="56458">MAACLTQAVSFAQQKPNIVIILSDDHAYQAVSAYGGKLAQTPNIDRIARQGVLFKRAYVTNSLCGPSRAAILTGKYSHINGFKDNQHPRFEGNQDSFAKQLQASGYQTAWVGKWHLGTKPQGFDFWRILPGQGQYYNPDFLMMDSSKKRFEGYAANVIEDMAEEWLSNRDSSKPFCLVIGHKSTHRTWEPDTTDLGRYDNVQFPLPDNFYDTYENRKAAAAQDMTISKTMLLDYDLKMPFADGKPRQNTGRMNEAQRARFNGYYDSIAADFQSRHLTGRALTEWKYQRYMRDYLSTAAALDRNIGRTLDYLDQHGLSQNTIVIYLSDQGFYMGEHGWFDKRFMYEESFRTPMVMRYPGVIKPGAQSTDMVMNLDIAPTLLDAAGVAIPAAMQGQSILPLFKNGKGRDAMYYHYYENGTHSVSPHFGIRTQRYKLIRFYERTDAWELYDLKKDPQEMNNLYGKKGYEKITAELKAGLEKLINQYEDDEAKKML</sequence>
<dbReference type="InterPro" id="IPR002591">
    <property type="entry name" value="Phosphodiest/P_Trfase"/>
</dbReference>
<evidence type="ECO:0000259" key="3">
    <source>
        <dbReference type="Pfam" id="PF16347"/>
    </source>
</evidence>
<reference evidence="4 5" key="1">
    <citation type="submission" date="2019-07" db="EMBL/GenBank/DDBJ databases">
        <title>Whole genome shotgun sequence of Chitinophaga cymbidii NBRC 109752.</title>
        <authorList>
            <person name="Hosoyama A."/>
            <person name="Uohara A."/>
            <person name="Ohji S."/>
            <person name="Ichikawa N."/>
        </authorList>
    </citation>
    <scope>NUCLEOTIDE SEQUENCE [LARGE SCALE GENOMIC DNA]</scope>
    <source>
        <strain evidence="4 5">NBRC 109752</strain>
    </source>
</reference>
<dbReference type="PROSITE" id="PS00149">
    <property type="entry name" value="SULFATASE_2"/>
    <property type="match status" value="1"/>
</dbReference>
<keyword evidence="2" id="KW-0378">Hydrolase</keyword>
<dbReference type="Gene3D" id="3.40.720.10">
    <property type="entry name" value="Alkaline Phosphatase, subunit A"/>
    <property type="match status" value="1"/>
</dbReference>
<feature type="domain" description="N-sulphoglucosamine sulphohydrolase C-terminal" evidence="3">
    <location>
        <begin position="333"/>
        <end position="481"/>
    </location>
</feature>
<dbReference type="GO" id="GO:0016787">
    <property type="term" value="F:hydrolase activity"/>
    <property type="evidence" value="ECO:0007669"/>
    <property type="project" value="UniProtKB-KW"/>
</dbReference>
<dbReference type="Proteomes" id="UP000321436">
    <property type="component" value="Unassembled WGS sequence"/>
</dbReference>
<dbReference type="InterPro" id="IPR024607">
    <property type="entry name" value="Sulfatase_CS"/>
</dbReference>
<dbReference type="Pfam" id="PF01663">
    <property type="entry name" value="Phosphodiest"/>
    <property type="match status" value="1"/>
</dbReference>
<dbReference type="SUPFAM" id="SSF53649">
    <property type="entry name" value="Alkaline phosphatase-like"/>
    <property type="match status" value="1"/>
</dbReference>
<proteinExistence type="inferred from homology"/>
<comment type="caution">
    <text evidence="4">The sequence shown here is derived from an EMBL/GenBank/DDBJ whole genome shotgun (WGS) entry which is preliminary data.</text>
</comment>
<dbReference type="PROSITE" id="PS00523">
    <property type="entry name" value="SULFATASE_1"/>
    <property type="match status" value="1"/>
</dbReference>
<dbReference type="AlphaFoldDB" id="A0A512RQ89"/>
<dbReference type="InterPro" id="IPR032506">
    <property type="entry name" value="SGSH_C"/>
</dbReference>
<dbReference type="InterPro" id="IPR017850">
    <property type="entry name" value="Alkaline_phosphatase_core_sf"/>
</dbReference>
<accession>A0A512RQ89</accession>
<dbReference type="PANTHER" id="PTHR43108:SF6">
    <property type="entry name" value="N-SULPHOGLUCOSAMINE SULPHOHYDROLASE"/>
    <property type="match status" value="1"/>
</dbReference>
<keyword evidence="5" id="KW-1185">Reference proteome</keyword>
<evidence type="ECO:0000313" key="5">
    <source>
        <dbReference type="Proteomes" id="UP000321436"/>
    </source>
</evidence>
<evidence type="ECO:0000256" key="1">
    <source>
        <dbReference type="ARBA" id="ARBA00008779"/>
    </source>
</evidence>
<dbReference type="PANTHER" id="PTHR43108">
    <property type="entry name" value="N-ACETYLGLUCOSAMINE-6-SULFATASE FAMILY MEMBER"/>
    <property type="match status" value="1"/>
</dbReference>
<protein>
    <submittedName>
        <fullName evidence="4">Sulfatase</fullName>
    </submittedName>
</protein>
<dbReference type="CDD" id="cd16031">
    <property type="entry name" value="G6S_like"/>
    <property type="match status" value="1"/>
</dbReference>
<gene>
    <name evidence="4" type="ORF">CCY01nite_41150</name>
</gene>
<organism evidence="4 5">
    <name type="scientific">Chitinophaga cymbidii</name>
    <dbReference type="NCBI Taxonomy" id="1096750"/>
    <lineage>
        <taxon>Bacteria</taxon>
        <taxon>Pseudomonadati</taxon>
        <taxon>Bacteroidota</taxon>
        <taxon>Chitinophagia</taxon>
        <taxon>Chitinophagales</taxon>
        <taxon>Chitinophagaceae</taxon>
        <taxon>Chitinophaga</taxon>
    </lineage>
</organism>
<dbReference type="EMBL" id="BKAU01000005">
    <property type="protein sequence ID" value="GEP97855.1"/>
    <property type="molecule type" value="Genomic_DNA"/>
</dbReference>
<evidence type="ECO:0000256" key="2">
    <source>
        <dbReference type="ARBA" id="ARBA00022801"/>
    </source>
</evidence>
<name>A0A512RQ89_9BACT</name>
<evidence type="ECO:0000313" key="4">
    <source>
        <dbReference type="EMBL" id="GEP97855.1"/>
    </source>
</evidence>
<dbReference type="Pfam" id="PF16347">
    <property type="entry name" value="SGSH_C"/>
    <property type="match status" value="1"/>
</dbReference>
<comment type="similarity">
    <text evidence="1">Belongs to the sulfatase family.</text>
</comment>